<dbReference type="AlphaFoldDB" id="A0A2J6R5H8"/>
<dbReference type="Proteomes" id="UP000235786">
    <property type="component" value="Unassembled WGS sequence"/>
</dbReference>
<dbReference type="OrthoDB" id="27483at2759"/>
<reference evidence="1 2" key="1">
    <citation type="submission" date="2016-04" db="EMBL/GenBank/DDBJ databases">
        <title>A degradative enzymes factory behind the ericoid mycorrhizal symbiosis.</title>
        <authorList>
            <consortium name="DOE Joint Genome Institute"/>
            <person name="Martino E."/>
            <person name="Morin E."/>
            <person name="Grelet G."/>
            <person name="Kuo A."/>
            <person name="Kohler A."/>
            <person name="Daghino S."/>
            <person name="Barry K."/>
            <person name="Choi C."/>
            <person name="Cichocki N."/>
            <person name="Clum A."/>
            <person name="Copeland A."/>
            <person name="Hainaut M."/>
            <person name="Haridas S."/>
            <person name="Labutti K."/>
            <person name="Lindquist E."/>
            <person name="Lipzen A."/>
            <person name="Khouja H.-R."/>
            <person name="Murat C."/>
            <person name="Ohm R."/>
            <person name="Olson A."/>
            <person name="Spatafora J."/>
            <person name="Veneault-Fourrey C."/>
            <person name="Henrissat B."/>
            <person name="Grigoriev I."/>
            <person name="Martin F."/>
            <person name="Perotto S."/>
        </authorList>
    </citation>
    <scope>NUCLEOTIDE SEQUENCE [LARGE SCALE GENOMIC DNA]</scope>
    <source>
        <strain evidence="1 2">F</strain>
    </source>
</reference>
<evidence type="ECO:0000313" key="2">
    <source>
        <dbReference type="Proteomes" id="UP000235786"/>
    </source>
</evidence>
<evidence type="ECO:0000313" key="1">
    <source>
        <dbReference type="EMBL" id="PMD33773.1"/>
    </source>
</evidence>
<accession>A0A2J6R5H8</accession>
<name>A0A2J6R5H8_HYAVF</name>
<keyword evidence="2" id="KW-1185">Reference proteome</keyword>
<organism evidence="1 2">
    <name type="scientific">Hyaloscypha variabilis (strain UAMH 11265 / GT02V1 / F)</name>
    <name type="common">Meliniomyces variabilis</name>
    <dbReference type="NCBI Taxonomy" id="1149755"/>
    <lineage>
        <taxon>Eukaryota</taxon>
        <taxon>Fungi</taxon>
        <taxon>Dikarya</taxon>
        <taxon>Ascomycota</taxon>
        <taxon>Pezizomycotina</taxon>
        <taxon>Leotiomycetes</taxon>
        <taxon>Helotiales</taxon>
        <taxon>Hyaloscyphaceae</taxon>
        <taxon>Hyaloscypha</taxon>
        <taxon>Hyaloscypha variabilis</taxon>
    </lineage>
</organism>
<gene>
    <name evidence="1" type="ORF">L207DRAFT_571240</name>
</gene>
<sequence>MASDNGNGTVMEQELVYHDSEERKRILDNTYINAMVFHNEMCREWMREIQGVYIVTKTNEPPNQSVNKEIHLMWDHDRLWGLFCFRAFKGVFLVDPGPGQEIFKDVDELFAPQYLVPTDKGLQEPQKQREYRLIKGVFSGMDSARITGGECKFLATRSSVGDIPRGSLSGAINLWNSYRICNRKERLQTGGDAKDQADRAFGELFERTNDAVIMEERLKKCLVEMLLKEKRRWWKELLSFVPGAFVATNTLTATEETHELLIQFLVPDDQETIWGEFNIGESKGFLRLDFPPLEDLSKIGRKLEFNYRAKHCQEEDGFEGTCCVTFNLDGTIECVFHPSVNGVSFKGEPKSVAEEPSLERNSVCFRGGWDGYRPGLSIYRKFRERNSEAD</sequence>
<dbReference type="EMBL" id="KZ613955">
    <property type="protein sequence ID" value="PMD33773.1"/>
    <property type="molecule type" value="Genomic_DNA"/>
</dbReference>
<dbReference type="STRING" id="1149755.A0A2J6R5H8"/>
<proteinExistence type="predicted"/>
<protein>
    <submittedName>
        <fullName evidence="1">Uncharacterized protein</fullName>
    </submittedName>
</protein>